<dbReference type="EMBL" id="ATDP01000107">
    <property type="protein sequence ID" value="EQB11516.1"/>
    <property type="molecule type" value="Genomic_DNA"/>
</dbReference>
<protein>
    <submittedName>
        <fullName evidence="6">Aldehyde-activating protein</fullName>
    </submittedName>
</protein>
<dbReference type="GO" id="GO:0016846">
    <property type="term" value="F:carbon-sulfur lyase activity"/>
    <property type="evidence" value="ECO:0007669"/>
    <property type="project" value="InterPro"/>
</dbReference>
<dbReference type="PROSITE" id="PS51891">
    <property type="entry name" value="CENP_V_GFA"/>
    <property type="match status" value="1"/>
</dbReference>
<keyword evidence="3" id="KW-0862">Zinc</keyword>
<dbReference type="RefSeq" id="WP_021228300.1">
    <property type="nucleotide sequence ID" value="NZ_ATDP01000107.1"/>
</dbReference>
<proteinExistence type="inferred from homology"/>
<dbReference type="PANTHER" id="PTHR33337">
    <property type="entry name" value="GFA DOMAIN-CONTAINING PROTEIN"/>
    <property type="match status" value="1"/>
</dbReference>
<evidence type="ECO:0000256" key="1">
    <source>
        <dbReference type="ARBA" id="ARBA00005495"/>
    </source>
</evidence>
<keyword evidence="4" id="KW-0456">Lyase</keyword>
<name>T0H5B1_9SPHN</name>
<keyword evidence="2" id="KW-0479">Metal-binding</keyword>
<dbReference type="AlphaFoldDB" id="T0H5B1"/>
<comment type="caution">
    <text evidence="6">The sequence shown here is derived from an EMBL/GenBank/DDBJ whole genome shotgun (WGS) entry which is preliminary data.</text>
</comment>
<dbReference type="PATRIC" id="fig|1331060.3.peg.4702"/>
<dbReference type="InterPro" id="IPR006913">
    <property type="entry name" value="CENP-V/GFA"/>
</dbReference>
<dbReference type="Pfam" id="PF04828">
    <property type="entry name" value="GFA"/>
    <property type="match status" value="1"/>
</dbReference>
<dbReference type="InterPro" id="IPR011057">
    <property type="entry name" value="Mss4-like_sf"/>
</dbReference>
<dbReference type="PANTHER" id="PTHR33337:SF40">
    <property type="entry name" value="CENP-V_GFA DOMAIN-CONTAINING PROTEIN-RELATED"/>
    <property type="match status" value="1"/>
</dbReference>
<evidence type="ECO:0000259" key="5">
    <source>
        <dbReference type="PROSITE" id="PS51891"/>
    </source>
</evidence>
<keyword evidence="7" id="KW-1185">Reference proteome</keyword>
<dbReference type="Gene3D" id="3.90.1590.10">
    <property type="entry name" value="glutathione-dependent formaldehyde- activating enzyme (gfa)"/>
    <property type="match status" value="1"/>
</dbReference>
<evidence type="ECO:0000256" key="2">
    <source>
        <dbReference type="ARBA" id="ARBA00022723"/>
    </source>
</evidence>
<dbReference type="SUPFAM" id="SSF51316">
    <property type="entry name" value="Mss4-like"/>
    <property type="match status" value="1"/>
</dbReference>
<evidence type="ECO:0000256" key="3">
    <source>
        <dbReference type="ARBA" id="ARBA00022833"/>
    </source>
</evidence>
<sequence>MVHHAGCLCGQVRITIDAEPTGARHCWCRLCQYLSAGGGTVNLAFPSDAVQVDGDICWHDSVADSGNAMQRGFCPRCGTPLLSRAEARPAVMIVRAGALDNPSLLAPQMEIWTSAAPDWACHDPGIPHHPEQNPQ</sequence>
<reference evidence="6 7" key="1">
    <citation type="journal article" date="2013" name="Genome Announc.">
        <title>Draft Genome Sequence of Sphingobium lactosutens Strain DS20T, Isolated from a Hexachlorocyclohexane Dumpsite.</title>
        <authorList>
            <person name="Kumar R."/>
            <person name="Dwivedi V."/>
            <person name="Negi V."/>
            <person name="Khurana J.P."/>
            <person name="Lal R."/>
        </authorList>
    </citation>
    <scope>NUCLEOTIDE SEQUENCE [LARGE SCALE GENOMIC DNA]</scope>
    <source>
        <strain evidence="6 7">DS20</strain>
    </source>
</reference>
<gene>
    <name evidence="6" type="ORF">RLDS_24230</name>
</gene>
<dbReference type="OrthoDB" id="7186766at2"/>
<evidence type="ECO:0000313" key="6">
    <source>
        <dbReference type="EMBL" id="EQB11516.1"/>
    </source>
</evidence>
<dbReference type="Proteomes" id="UP000015531">
    <property type="component" value="Unassembled WGS sequence"/>
</dbReference>
<feature type="domain" description="CENP-V/GFA" evidence="5">
    <location>
        <begin position="3"/>
        <end position="113"/>
    </location>
</feature>
<comment type="similarity">
    <text evidence="1">Belongs to the Gfa family.</text>
</comment>
<evidence type="ECO:0000313" key="7">
    <source>
        <dbReference type="Proteomes" id="UP000015531"/>
    </source>
</evidence>
<accession>T0H5B1</accession>
<dbReference type="eggNOG" id="COG3791">
    <property type="taxonomic scope" value="Bacteria"/>
</dbReference>
<organism evidence="6 7">
    <name type="scientific">Sphingobium lactosutens DS20</name>
    <dbReference type="NCBI Taxonomy" id="1331060"/>
    <lineage>
        <taxon>Bacteria</taxon>
        <taxon>Pseudomonadati</taxon>
        <taxon>Pseudomonadota</taxon>
        <taxon>Alphaproteobacteria</taxon>
        <taxon>Sphingomonadales</taxon>
        <taxon>Sphingomonadaceae</taxon>
        <taxon>Sphingobium</taxon>
    </lineage>
</organism>
<evidence type="ECO:0000256" key="4">
    <source>
        <dbReference type="ARBA" id="ARBA00023239"/>
    </source>
</evidence>
<dbReference type="GO" id="GO:0046872">
    <property type="term" value="F:metal ion binding"/>
    <property type="evidence" value="ECO:0007669"/>
    <property type="project" value="UniProtKB-KW"/>
</dbReference>